<sequence length="90" mass="10155">MLGKEVKHMATSLETLKQSFMDVGQRLVERIGLEPPFIHCDGCIVRGGLTRMIETLNDDKITITRTCGACGKQDNYTTNRVKEFIHCGPW</sequence>
<dbReference type="EMBL" id="MFKE01000023">
    <property type="protein sequence ID" value="OGG34736.1"/>
    <property type="molecule type" value="Genomic_DNA"/>
</dbReference>
<dbReference type="STRING" id="1798401.A2363_03190"/>
<organism evidence="1 2">
    <name type="scientific">Candidatus Gottesmanbacteria bacterium RIFOXYB1_FULL_47_11</name>
    <dbReference type="NCBI Taxonomy" id="1798401"/>
    <lineage>
        <taxon>Bacteria</taxon>
        <taxon>Candidatus Gottesmaniibacteriota</taxon>
    </lineage>
</organism>
<evidence type="ECO:0000313" key="1">
    <source>
        <dbReference type="EMBL" id="OGG34736.1"/>
    </source>
</evidence>
<accession>A0A1F6BCR2</accession>
<reference evidence="1 2" key="1">
    <citation type="journal article" date="2016" name="Nat. Commun.">
        <title>Thousands of microbial genomes shed light on interconnected biogeochemical processes in an aquifer system.</title>
        <authorList>
            <person name="Anantharaman K."/>
            <person name="Brown C.T."/>
            <person name="Hug L.A."/>
            <person name="Sharon I."/>
            <person name="Castelle C.J."/>
            <person name="Probst A.J."/>
            <person name="Thomas B.C."/>
            <person name="Singh A."/>
            <person name="Wilkins M.J."/>
            <person name="Karaoz U."/>
            <person name="Brodie E.L."/>
            <person name="Williams K.H."/>
            <person name="Hubbard S.S."/>
            <person name="Banfield J.F."/>
        </authorList>
    </citation>
    <scope>NUCLEOTIDE SEQUENCE [LARGE SCALE GENOMIC DNA]</scope>
</reference>
<dbReference type="AlphaFoldDB" id="A0A1F6BCR2"/>
<proteinExistence type="predicted"/>
<evidence type="ECO:0000313" key="2">
    <source>
        <dbReference type="Proteomes" id="UP000176186"/>
    </source>
</evidence>
<name>A0A1F6BCR2_9BACT</name>
<protein>
    <submittedName>
        <fullName evidence="1">Uncharacterized protein</fullName>
    </submittedName>
</protein>
<comment type="caution">
    <text evidence="1">The sequence shown here is derived from an EMBL/GenBank/DDBJ whole genome shotgun (WGS) entry which is preliminary data.</text>
</comment>
<dbReference type="Proteomes" id="UP000176186">
    <property type="component" value="Unassembled WGS sequence"/>
</dbReference>
<gene>
    <name evidence="1" type="ORF">A2363_03190</name>
</gene>